<feature type="region of interest" description="Disordered" evidence="1">
    <location>
        <begin position="73"/>
        <end position="105"/>
    </location>
</feature>
<dbReference type="PANTHER" id="PTHR45827">
    <property type="entry name" value="SORTING NEXIN"/>
    <property type="match status" value="1"/>
</dbReference>
<dbReference type="InterPro" id="IPR027267">
    <property type="entry name" value="AH/BAR_dom_sf"/>
</dbReference>
<dbReference type="GO" id="GO:0035091">
    <property type="term" value="F:phosphatidylinositol binding"/>
    <property type="evidence" value="ECO:0007669"/>
    <property type="project" value="InterPro"/>
</dbReference>
<dbReference type="Gene3D" id="1.20.1270.60">
    <property type="entry name" value="Arfaptin homology (AH) domain/BAR domain"/>
    <property type="match status" value="1"/>
</dbReference>
<dbReference type="SUPFAM" id="SSF64268">
    <property type="entry name" value="PX domain"/>
    <property type="match status" value="1"/>
</dbReference>
<organism evidence="3 4">
    <name type="scientific">Puccinia coronata f. sp. avenae</name>
    <dbReference type="NCBI Taxonomy" id="200324"/>
    <lineage>
        <taxon>Eukaryota</taxon>
        <taxon>Fungi</taxon>
        <taxon>Dikarya</taxon>
        <taxon>Basidiomycota</taxon>
        <taxon>Pucciniomycotina</taxon>
        <taxon>Pucciniomycetes</taxon>
        <taxon>Pucciniales</taxon>
        <taxon>Pucciniaceae</taxon>
        <taxon>Puccinia</taxon>
    </lineage>
</organism>
<dbReference type="GO" id="GO:0097320">
    <property type="term" value="P:plasma membrane tubulation"/>
    <property type="evidence" value="ECO:0007669"/>
    <property type="project" value="TreeGrafter"/>
</dbReference>
<dbReference type="GO" id="GO:0031410">
    <property type="term" value="C:cytoplasmic vesicle"/>
    <property type="evidence" value="ECO:0007669"/>
    <property type="project" value="TreeGrafter"/>
</dbReference>
<feature type="compositionally biased region" description="Low complexity" evidence="1">
    <location>
        <begin position="22"/>
        <end position="35"/>
    </location>
</feature>
<feature type="compositionally biased region" description="Basic residues" evidence="1">
    <location>
        <begin position="1088"/>
        <end position="1101"/>
    </location>
</feature>
<dbReference type="SMART" id="SM00312">
    <property type="entry name" value="PX"/>
    <property type="match status" value="1"/>
</dbReference>
<feature type="domain" description="PX" evidence="2">
    <location>
        <begin position="564"/>
        <end position="690"/>
    </location>
</feature>
<protein>
    <recommendedName>
        <fullName evidence="2">PX domain-containing protein</fullName>
    </recommendedName>
</protein>
<dbReference type="PANTHER" id="PTHR45827:SF1">
    <property type="entry name" value="SORTING NEXIN"/>
    <property type="match status" value="1"/>
</dbReference>
<gene>
    <name evidence="3" type="ORF">PCASD_21235</name>
</gene>
<feature type="compositionally biased region" description="Basic and acidic residues" evidence="1">
    <location>
        <begin position="1"/>
        <end position="12"/>
    </location>
</feature>
<dbReference type="Proteomes" id="UP000235392">
    <property type="component" value="Unassembled WGS sequence"/>
</dbReference>
<dbReference type="GO" id="GO:0005886">
    <property type="term" value="C:plasma membrane"/>
    <property type="evidence" value="ECO:0007669"/>
    <property type="project" value="TreeGrafter"/>
</dbReference>
<evidence type="ECO:0000259" key="2">
    <source>
        <dbReference type="PROSITE" id="PS50195"/>
    </source>
</evidence>
<dbReference type="GO" id="GO:0016197">
    <property type="term" value="P:endosomal transport"/>
    <property type="evidence" value="ECO:0007669"/>
    <property type="project" value="TreeGrafter"/>
</dbReference>
<feature type="region of interest" description="Disordered" evidence="1">
    <location>
        <begin position="1"/>
        <end position="47"/>
    </location>
</feature>
<reference evidence="3 4" key="1">
    <citation type="submission" date="2017-11" db="EMBL/GenBank/DDBJ databases">
        <title>De novo assembly and phasing of dikaryotic genomes from two isolates of Puccinia coronata f. sp. avenae, the causal agent of oat crown rust.</title>
        <authorList>
            <person name="Miller M.E."/>
            <person name="Zhang Y."/>
            <person name="Omidvar V."/>
            <person name="Sperschneider J."/>
            <person name="Schwessinger B."/>
            <person name="Raley C."/>
            <person name="Palmer J.M."/>
            <person name="Garnica D."/>
            <person name="Upadhyaya N."/>
            <person name="Rathjen J."/>
            <person name="Taylor J.M."/>
            <person name="Park R.F."/>
            <person name="Dodds P.N."/>
            <person name="Hirsch C.D."/>
            <person name="Kianian S.F."/>
            <person name="Figueroa M."/>
        </authorList>
    </citation>
    <scope>NUCLEOTIDE SEQUENCE [LARGE SCALE GENOMIC DNA]</scope>
    <source>
        <strain evidence="3">12SD80</strain>
    </source>
</reference>
<sequence length="1137" mass="125032">MSKSPLLEDRDSQLSVTGGLLSASHRSSSSSSSSSPPQIPFKPGHLRSISSQVRVQNRIIQAVDIRQESAHPIGSHITRSPPPPACQPAVDQSTIKAPRRRPPRESLDAIHKIPHTSTRSNNLAFLQDGPAPVGHSSRAAVDLRLRSLDSQLNSKSFPVAGLTNGRHDPSERLSLAFKHEQPLKSVPRTQGVMGDRSKQGSTTFTPLTIPQQAIGLYCFTPEPCDGSEEASSKDEDDDVEKVTPEVGFQAGDLLEIWVPDIGGGWSLGRNVSSSQLQSSSLSLSRQSVETQASHWGLIPIGWYKIVEASDTPRRQSKPKQHTPNGRFPLSTHTHSSEASLPQSKARQISAHLARLNQEEHHRARNLNISSPLPGASDLFDLDVSSPNHLKPKTEAGRANTLQDLPNSIKRSNSLALYLNNVSERASVSSRSSGYFLSPPMLNASVAVNKEFDPNGIHFDYPSRGIACSVTASDAMYAARQAADRQALDPVGVPGGKAASSSRGSSWNPFFRNRPAATRRHSLAHSYILGEQDSLPLGPEDLDPGCTERYEIRAGPAWKDSAPRFMVQVHSPKLQVHPSNTKTHVLYTLTSSFPDHKCATDDHRPANDVQVTVARRYSHFELLAAGLHSLYGEVIDLPALPEKRLTSNYDSSFVESRRRALERYLFRLTRHPVLRYSPRLTSFLGCEDVEEFEEEARAWSRHPDPADPSQKNAASHSAASSSFFSKVFHPDYNVDEADAAGLVDAYSRHTRSVENARGMVELEKSLAAFRGSLHDVSQNMQKVSSSIQRLCVAQPPPHNYIPFDGQKKTGIAGSHAAGYGSSKGMQDGYEKGQKGRLKDEDLMRNLRGDSQISGLENSENDGMCWKEDCHDCLVMNNSLLRLGHSFAAMANSYSCCASETLAPVEALARELSFPHKNRKVISSLHDSTKVEYSDVAGMGSIDTFESRKETVLNVVMSEMERQHQEKNQDVEEMARRLLDSQIQLHETACWELKEVRKAMEETAARNDVEQQSGTRRLGGEEMFNFKGVGEGEGQVRSSHAGSFTTARSQWDMNHPTIDGPLLARPTSVLDWIHRSASYSAHPPDETSLQHRKSFTHHRHSSIHSHSGSVASSTFDAVFVKPLSAAVSSIVELSSDFLS</sequence>
<dbReference type="InterPro" id="IPR001683">
    <property type="entry name" value="PX_dom"/>
</dbReference>
<dbReference type="EMBL" id="PGCI01000427">
    <property type="protein sequence ID" value="PLW27067.1"/>
    <property type="molecule type" value="Genomic_DNA"/>
</dbReference>
<comment type="caution">
    <text evidence="3">The sequence shown here is derived from an EMBL/GenBank/DDBJ whole genome shotgun (WGS) entry which is preliminary data.</text>
</comment>
<evidence type="ECO:0000313" key="3">
    <source>
        <dbReference type="EMBL" id="PLW27067.1"/>
    </source>
</evidence>
<dbReference type="Gene3D" id="3.30.1520.10">
    <property type="entry name" value="Phox-like domain"/>
    <property type="match status" value="1"/>
</dbReference>
<dbReference type="GO" id="GO:0006897">
    <property type="term" value="P:endocytosis"/>
    <property type="evidence" value="ECO:0007669"/>
    <property type="project" value="TreeGrafter"/>
</dbReference>
<dbReference type="Pfam" id="PF00787">
    <property type="entry name" value="PX"/>
    <property type="match status" value="1"/>
</dbReference>
<dbReference type="PROSITE" id="PS50195">
    <property type="entry name" value="PX"/>
    <property type="match status" value="1"/>
</dbReference>
<feature type="compositionally biased region" description="Polar residues" evidence="1">
    <location>
        <begin position="330"/>
        <end position="344"/>
    </location>
</feature>
<evidence type="ECO:0000256" key="1">
    <source>
        <dbReference type="SAM" id="MobiDB-lite"/>
    </source>
</evidence>
<feature type="region of interest" description="Disordered" evidence="1">
    <location>
        <begin position="1078"/>
        <end position="1106"/>
    </location>
</feature>
<name>A0A2N5TNJ0_9BASI</name>
<feature type="region of interest" description="Disordered" evidence="1">
    <location>
        <begin position="311"/>
        <end position="344"/>
    </location>
</feature>
<evidence type="ECO:0000313" key="4">
    <source>
        <dbReference type="Proteomes" id="UP000235392"/>
    </source>
</evidence>
<feature type="region of interest" description="Disordered" evidence="1">
    <location>
        <begin position="811"/>
        <end position="834"/>
    </location>
</feature>
<dbReference type="AlphaFoldDB" id="A0A2N5TNJ0"/>
<proteinExistence type="predicted"/>
<accession>A0A2N5TNJ0</accession>
<dbReference type="InterPro" id="IPR036871">
    <property type="entry name" value="PX_dom_sf"/>
</dbReference>